<comment type="similarity">
    <text evidence="1">Belongs to the NAD(P)-dependent epimerase/dehydratase family. SDR39U1 subfamily.</text>
</comment>
<dbReference type="SUPFAM" id="SSF51735">
    <property type="entry name" value="NAD(P)-binding Rossmann-fold domains"/>
    <property type="match status" value="1"/>
</dbReference>
<dbReference type="CDD" id="cd05242">
    <property type="entry name" value="SDR_a8"/>
    <property type="match status" value="1"/>
</dbReference>
<dbReference type="InterPro" id="IPR001509">
    <property type="entry name" value="Epimerase_deHydtase"/>
</dbReference>
<keyword evidence="5" id="KW-1185">Reference proteome</keyword>
<evidence type="ECO:0000259" key="2">
    <source>
        <dbReference type="Pfam" id="PF01370"/>
    </source>
</evidence>
<evidence type="ECO:0000256" key="1">
    <source>
        <dbReference type="ARBA" id="ARBA00009353"/>
    </source>
</evidence>
<feature type="domain" description="NAD-dependent epimerase/dehydratase" evidence="2">
    <location>
        <begin position="3"/>
        <end position="213"/>
    </location>
</feature>
<dbReference type="PANTHER" id="PTHR11092">
    <property type="entry name" value="SUGAR NUCLEOTIDE EPIMERASE RELATED"/>
    <property type="match status" value="1"/>
</dbReference>
<dbReference type="Pfam" id="PF08338">
    <property type="entry name" value="DUF1731"/>
    <property type="match status" value="1"/>
</dbReference>
<dbReference type="InterPro" id="IPR010099">
    <property type="entry name" value="SDR39U1"/>
</dbReference>
<dbReference type="NCBIfam" id="TIGR01777">
    <property type="entry name" value="yfcH"/>
    <property type="match status" value="1"/>
</dbReference>
<dbReference type="Pfam" id="PF01370">
    <property type="entry name" value="Epimerase"/>
    <property type="match status" value="1"/>
</dbReference>
<proteinExistence type="inferred from homology"/>
<name>A0A5C8ZP59_9GAMM</name>
<dbReference type="Gene3D" id="3.40.50.720">
    <property type="entry name" value="NAD(P)-binding Rossmann-like Domain"/>
    <property type="match status" value="1"/>
</dbReference>
<evidence type="ECO:0000313" key="4">
    <source>
        <dbReference type="EMBL" id="TXS89347.1"/>
    </source>
</evidence>
<dbReference type="Proteomes" id="UP000321933">
    <property type="component" value="Unassembled WGS sequence"/>
</dbReference>
<reference evidence="4 5" key="1">
    <citation type="submission" date="2019-08" db="EMBL/GenBank/DDBJ databases">
        <title>Parahaliea maris sp. nov., isolated from the surface seawater.</title>
        <authorList>
            <person name="Liu Y."/>
        </authorList>
    </citation>
    <scope>NUCLEOTIDE SEQUENCE [LARGE SCALE GENOMIC DNA]</scope>
    <source>
        <strain evidence="4 5">S2-26</strain>
    </source>
</reference>
<evidence type="ECO:0000313" key="5">
    <source>
        <dbReference type="Proteomes" id="UP000321933"/>
    </source>
</evidence>
<dbReference type="InterPro" id="IPR036291">
    <property type="entry name" value="NAD(P)-bd_dom_sf"/>
</dbReference>
<dbReference type="EMBL" id="VRYZ01000009">
    <property type="protein sequence ID" value="TXS89347.1"/>
    <property type="molecule type" value="Genomic_DNA"/>
</dbReference>
<dbReference type="AlphaFoldDB" id="A0A5C8ZP59"/>
<comment type="caution">
    <text evidence="4">The sequence shown here is derived from an EMBL/GenBank/DDBJ whole genome shotgun (WGS) entry which is preliminary data.</text>
</comment>
<accession>A0A5C8ZP59</accession>
<evidence type="ECO:0000259" key="3">
    <source>
        <dbReference type="Pfam" id="PF08338"/>
    </source>
</evidence>
<sequence>MDVLVSGGTGFVGSALVPALCEAGHRVTVLTRQKPGRHENSEGVHYVQSLAPLREAPVDAVINLAGASMAGARWTQRYKRELLASRLETTAGLVEFFRERQAPPATLLSASAVGYYGHQGDQLLAEDAPPRPGFASDLCRQWEQTAARAEDLGVRTCYLRLGVVLDAGGGALDDMARPFRFGIANWMGSGQQWLSWVHRADVVAAILFLLDQPCLSGPFNLTAPTPVTNRELCTALRKQFTTLPPVPLPGLALRLGLGEMAGELLLSGQRVVPVALREAGFEFRFSDLDTALEAIYSKQ</sequence>
<dbReference type="PANTHER" id="PTHR11092:SF0">
    <property type="entry name" value="EPIMERASE FAMILY PROTEIN SDR39U1"/>
    <property type="match status" value="1"/>
</dbReference>
<dbReference type="OrthoDB" id="9801773at2"/>
<feature type="domain" description="DUF1731" evidence="3">
    <location>
        <begin position="249"/>
        <end position="295"/>
    </location>
</feature>
<dbReference type="RefSeq" id="WP_148065709.1">
    <property type="nucleotide sequence ID" value="NZ_VRYZ01000009.1"/>
</dbReference>
<dbReference type="InterPro" id="IPR013549">
    <property type="entry name" value="DUF1731"/>
</dbReference>
<gene>
    <name evidence="4" type="ORF">FVW59_17670</name>
</gene>
<organism evidence="4 5">
    <name type="scientific">Parahaliea aestuarii</name>
    <dbReference type="NCBI Taxonomy" id="1852021"/>
    <lineage>
        <taxon>Bacteria</taxon>
        <taxon>Pseudomonadati</taxon>
        <taxon>Pseudomonadota</taxon>
        <taxon>Gammaproteobacteria</taxon>
        <taxon>Cellvibrionales</taxon>
        <taxon>Halieaceae</taxon>
        <taxon>Parahaliea</taxon>
    </lineage>
</organism>
<protein>
    <submittedName>
        <fullName evidence="4">TIGR01777 family protein</fullName>
    </submittedName>
</protein>